<evidence type="ECO:0000313" key="1">
    <source>
        <dbReference type="EMBL" id="ACY98834.1"/>
    </source>
</evidence>
<dbReference type="EMBL" id="CP001738">
    <property type="protein sequence ID" value="ACY98834.1"/>
    <property type="molecule type" value="Genomic_DNA"/>
</dbReference>
<dbReference type="AlphaFoldDB" id="D1AAC1"/>
<organism evidence="1 2">
    <name type="scientific">Thermomonospora curvata (strain ATCC 19995 / DSM 43183 / JCM 3096 / KCTC 9072 / NBRC 15933 / NCIMB 10081 / Henssen B9)</name>
    <dbReference type="NCBI Taxonomy" id="471852"/>
    <lineage>
        <taxon>Bacteria</taxon>
        <taxon>Bacillati</taxon>
        <taxon>Actinomycetota</taxon>
        <taxon>Actinomycetes</taxon>
        <taxon>Streptosporangiales</taxon>
        <taxon>Thermomonosporaceae</taxon>
        <taxon>Thermomonospora</taxon>
    </lineage>
</organism>
<gene>
    <name evidence="1" type="ordered locus">Tcur_3295</name>
</gene>
<reference evidence="1 2" key="1">
    <citation type="journal article" date="2011" name="Stand. Genomic Sci.">
        <title>Complete genome sequence of Thermomonospora curvata type strain (B9).</title>
        <authorList>
            <person name="Chertkov O."/>
            <person name="Sikorski J."/>
            <person name="Nolan M."/>
            <person name="Lapidus A."/>
            <person name="Lucas S."/>
            <person name="Del Rio T.G."/>
            <person name="Tice H."/>
            <person name="Cheng J.F."/>
            <person name="Goodwin L."/>
            <person name="Pitluck S."/>
            <person name="Liolios K."/>
            <person name="Ivanova N."/>
            <person name="Mavromatis K."/>
            <person name="Mikhailova N."/>
            <person name="Ovchinnikova G."/>
            <person name="Pati A."/>
            <person name="Chen A."/>
            <person name="Palaniappan K."/>
            <person name="Djao O.D."/>
            <person name="Land M."/>
            <person name="Hauser L."/>
            <person name="Chang Y.J."/>
            <person name="Jeffries C.D."/>
            <person name="Brettin T."/>
            <person name="Han C."/>
            <person name="Detter J.C."/>
            <person name="Rohde M."/>
            <person name="Goker M."/>
            <person name="Woyke T."/>
            <person name="Bristow J."/>
            <person name="Eisen J.A."/>
            <person name="Markowitz V."/>
            <person name="Hugenholtz P."/>
            <person name="Klenk H.P."/>
            <person name="Kyrpides N.C."/>
        </authorList>
    </citation>
    <scope>NUCLEOTIDE SEQUENCE [LARGE SCALE GENOMIC DNA]</scope>
    <source>
        <strain evidence="2">ATCC 19995 / DSM 43183 / JCM 3096 / KCTC 9072 / NBRC 15933 / NCIMB 10081 / Henssen B9</strain>
    </source>
</reference>
<protein>
    <submittedName>
        <fullName evidence="1">Uncharacterized protein</fullName>
    </submittedName>
</protein>
<dbReference type="STRING" id="471852.Tcur_3295"/>
<dbReference type="KEGG" id="tcu:Tcur_3295"/>
<sequence length="30" mass="3210">MIERMFGKVGAYTTFVHSRGTGSKTVGPPP</sequence>
<name>D1AAC1_THECD</name>
<proteinExistence type="predicted"/>
<keyword evidence="2" id="KW-1185">Reference proteome</keyword>
<dbReference type="HOGENOM" id="CLU_3405929_0_0_11"/>
<dbReference type="Proteomes" id="UP000001918">
    <property type="component" value="Chromosome"/>
</dbReference>
<evidence type="ECO:0000313" key="2">
    <source>
        <dbReference type="Proteomes" id="UP000001918"/>
    </source>
</evidence>
<accession>D1AAC1</accession>